<keyword evidence="1" id="KW-0812">Transmembrane</keyword>
<reference evidence="2" key="1">
    <citation type="submission" date="2020-06" db="EMBL/GenBank/DDBJ databases">
        <authorList>
            <person name="Li T."/>
            <person name="Hu X."/>
            <person name="Zhang T."/>
            <person name="Song X."/>
            <person name="Zhang H."/>
            <person name="Dai N."/>
            <person name="Sheng W."/>
            <person name="Hou X."/>
            <person name="Wei L."/>
        </authorList>
    </citation>
    <scope>NUCLEOTIDE SEQUENCE</scope>
    <source>
        <strain evidence="2">KEN1</strain>
        <tissue evidence="2">Leaf</tissue>
    </source>
</reference>
<reference evidence="2" key="2">
    <citation type="journal article" date="2024" name="Plant">
        <title>Genomic evolution and insights into agronomic trait innovations of Sesamum species.</title>
        <authorList>
            <person name="Miao H."/>
            <person name="Wang L."/>
            <person name="Qu L."/>
            <person name="Liu H."/>
            <person name="Sun Y."/>
            <person name="Le M."/>
            <person name="Wang Q."/>
            <person name="Wei S."/>
            <person name="Zheng Y."/>
            <person name="Lin W."/>
            <person name="Duan Y."/>
            <person name="Cao H."/>
            <person name="Xiong S."/>
            <person name="Wang X."/>
            <person name="Wei L."/>
            <person name="Li C."/>
            <person name="Ma Q."/>
            <person name="Ju M."/>
            <person name="Zhao R."/>
            <person name="Li G."/>
            <person name="Mu C."/>
            <person name="Tian Q."/>
            <person name="Mei H."/>
            <person name="Zhang T."/>
            <person name="Gao T."/>
            <person name="Zhang H."/>
        </authorList>
    </citation>
    <scope>NUCLEOTIDE SEQUENCE</scope>
    <source>
        <strain evidence="2">KEN1</strain>
    </source>
</reference>
<gene>
    <name evidence="2" type="ORF">Slati_4026300</name>
</gene>
<feature type="transmembrane region" description="Helical" evidence="1">
    <location>
        <begin position="97"/>
        <end position="118"/>
    </location>
</feature>
<keyword evidence="1" id="KW-0472">Membrane</keyword>
<proteinExistence type="predicted"/>
<protein>
    <submittedName>
        <fullName evidence="2">Uncharacterized protein</fullName>
    </submittedName>
</protein>
<keyword evidence="1" id="KW-1133">Transmembrane helix</keyword>
<organism evidence="2">
    <name type="scientific">Sesamum latifolium</name>
    <dbReference type="NCBI Taxonomy" id="2727402"/>
    <lineage>
        <taxon>Eukaryota</taxon>
        <taxon>Viridiplantae</taxon>
        <taxon>Streptophyta</taxon>
        <taxon>Embryophyta</taxon>
        <taxon>Tracheophyta</taxon>
        <taxon>Spermatophyta</taxon>
        <taxon>Magnoliopsida</taxon>
        <taxon>eudicotyledons</taxon>
        <taxon>Gunneridae</taxon>
        <taxon>Pentapetalae</taxon>
        <taxon>asterids</taxon>
        <taxon>lamiids</taxon>
        <taxon>Lamiales</taxon>
        <taxon>Pedaliaceae</taxon>
        <taxon>Sesamum</taxon>
    </lineage>
</organism>
<name>A0AAW2TR78_9LAMI</name>
<sequence length="129" mass="14371">MAAELVPSVRRRLLLPLQVFHQNYQSVCTLGRIEISPRDEGGKKSEPLYSIGMTRCLQGTMFTLALGWTFTFVDRPVRCVACHGRRKFVGAGHLSCVWVLGKGCLLFAGVLLLMCCICERSKSAKLPLR</sequence>
<evidence type="ECO:0000256" key="1">
    <source>
        <dbReference type="SAM" id="Phobius"/>
    </source>
</evidence>
<dbReference type="EMBL" id="JACGWN010000014">
    <property type="protein sequence ID" value="KAL0407124.1"/>
    <property type="molecule type" value="Genomic_DNA"/>
</dbReference>
<comment type="caution">
    <text evidence="2">The sequence shown here is derived from an EMBL/GenBank/DDBJ whole genome shotgun (WGS) entry which is preliminary data.</text>
</comment>
<evidence type="ECO:0000313" key="2">
    <source>
        <dbReference type="EMBL" id="KAL0407124.1"/>
    </source>
</evidence>
<accession>A0AAW2TR78</accession>
<dbReference type="AlphaFoldDB" id="A0AAW2TR78"/>